<evidence type="ECO:0000313" key="4">
    <source>
        <dbReference type="Proteomes" id="UP000249390"/>
    </source>
</evidence>
<evidence type="ECO:0000259" key="2">
    <source>
        <dbReference type="Pfam" id="PF13456"/>
    </source>
</evidence>
<dbReference type="PANTHER" id="PTHR47074">
    <property type="entry name" value="BNAC02G40300D PROTEIN"/>
    <property type="match status" value="1"/>
</dbReference>
<dbReference type="AlphaFoldDB" id="A0A328E5V1"/>
<dbReference type="GO" id="GO:0004523">
    <property type="term" value="F:RNA-DNA hybrid ribonuclease activity"/>
    <property type="evidence" value="ECO:0007669"/>
    <property type="project" value="InterPro"/>
</dbReference>
<dbReference type="PANTHER" id="PTHR47074:SF11">
    <property type="entry name" value="REVERSE TRANSCRIPTASE-LIKE PROTEIN"/>
    <property type="match status" value="1"/>
</dbReference>
<evidence type="ECO:0000313" key="3">
    <source>
        <dbReference type="EMBL" id="RAL51989.1"/>
    </source>
</evidence>
<organism evidence="3 4">
    <name type="scientific">Cuscuta australis</name>
    <dbReference type="NCBI Taxonomy" id="267555"/>
    <lineage>
        <taxon>Eukaryota</taxon>
        <taxon>Viridiplantae</taxon>
        <taxon>Streptophyta</taxon>
        <taxon>Embryophyta</taxon>
        <taxon>Tracheophyta</taxon>
        <taxon>Spermatophyta</taxon>
        <taxon>Magnoliopsida</taxon>
        <taxon>eudicotyledons</taxon>
        <taxon>Gunneridae</taxon>
        <taxon>Pentapetalae</taxon>
        <taxon>asterids</taxon>
        <taxon>lamiids</taxon>
        <taxon>Solanales</taxon>
        <taxon>Convolvulaceae</taxon>
        <taxon>Cuscuteae</taxon>
        <taxon>Cuscuta</taxon>
        <taxon>Cuscuta subgen. Grammica</taxon>
        <taxon>Cuscuta sect. Cleistogrammica</taxon>
    </lineage>
</organism>
<dbReference type="Pfam" id="PF13456">
    <property type="entry name" value="RVT_3"/>
    <property type="match status" value="1"/>
</dbReference>
<dbReference type="InterPro" id="IPR012337">
    <property type="entry name" value="RNaseH-like_sf"/>
</dbReference>
<sequence>MEAQWSNKANAERKHTSQRHEVSLRAEAQATNGRKLGPLDPLLAEALACKEAFAWLRTRGIRDVEIFSHCEVLVGAIKKGRAFECYSYLRSVLDECADLLSSFTSIDFHFIRRNRNCIAHTLARCATSRMVSWCRTPPSCIAHLISYE</sequence>
<dbReference type="CDD" id="cd06222">
    <property type="entry name" value="RNase_H_like"/>
    <property type="match status" value="1"/>
</dbReference>
<gene>
    <name evidence="3" type="ORF">DM860_016487</name>
</gene>
<dbReference type="SUPFAM" id="SSF53098">
    <property type="entry name" value="Ribonuclease H-like"/>
    <property type="match status" value="1"/>
</dbReference>
<feature type="compositionally biased region" description="Basic and acidic residues" evidence="1">
    <location>
        <begin position="10"/>
        <end position="24"/>
    </location>
</feature>
<protein>
    <recommendedName>
        <fullName evidence="2">RNase H type-1 domain-containing protein</fullName>
    </recommendedName>
</protein>
<accession>A0A328E5V1</accession>
<dbReference type="InterPro" id="IPR036397">
    <property type="entry name" value="RNaseH_sf"/>
</dbReference>
<comment type="caution">
    <text evidence="3">The sequence shown here is derived from an EMBL/GenBank/DDBJ whole genome shotgun (WGS) entry which is preliminary data.</text>
</comment>
<proteinExistence type="predicted"/>
<keyword evidence="4" id="KW-1185">Reference proteome</keyword>
<reference evidence="3 4" key="1">
    <citation type="submission" date="2018-06" db="EMBL/GenBank/DDBJ databases">
        <title>The Genome of Cuscuta australis (Dodder) Provides Insight into the Evolution of Plant Parasitism.</title>
        <authorList>
            <person name="Liu H."/>
        </authorList>
    </citation>
    <scope>NUCLEOTIDE SEQUENCE [LARGE SCALE GENOMIC DNA]</scope>
    <source>
        <strain evidence="4">cv. Yunnan</strain>
        <tissue evidence="3">Vines</tissue>
    </source>
</reference>
<dbReference type="InterPro" id="IPR002156">
    <property type="entry name" value="RNaseH_domain"/>
</dbReference>
<dbReference type="Gene3D" id="3.30.420.10">
    <property type="entry name" value="Ribonuclease H-like superfamily/Ribonuclease H"/>
    <property type="match status" value="1"/>
</dbReference>
<dbReference type="GO" id="GO:0003676">
    <property type="term" value="F:nucleic acid binding"/>
    <property type="evidence" value="ECO:0007669"/>
    <property type="project" value="InterPro"/>
</dbReference>
<evidence type="ECO:0000256" key="1">
    <source>
        <dbReference type="SAM" id="MobiDB-lite"/>
    </source>
</evidence>
<feature type="region of interest" description="Disordered" evidence="1">
    <location>
        <begin position="1"/>
        <end position="24"/>
    </location>
</feature>
<name>A0A328E5V1_9ASTE</name>
<feature type="domain" description="RNase H type-1" evidence="2">
    <location>
        <begin position="39"/>
        <end position="124"/>
    </location>
</feature>
<dbReference type="InterPro" id="IPR052929">
    <property type="entry name" value="RNase_H-like_EbsB-rel"/>
</dbReference>
<dbReference type="Proteomes" id="UP000249390">
    <property type="component" value="Unassembled WGS sequence"/>
</dbReference>
<dbReference type="InterPro" id="IPR044730">
    <property type="entry name" value="RNase_H-like_dom_plant"/>
</dbReference>
<dbReference type="EMBL" id="NQVE01000043">
    <property type="protein sequence ID" value="RAL51989.1"/>
    <property type="molecule type" value="Genomic_DNA"/>
</dbReference>